<reference evidence="2" key="1">
    <citation type="submission" date="2022-10" db="EMBL/GenBank/DDBJ databases">
        <title>Culturing micro-colonial fungi from biological soil crusts in the Mojave desert and describing Neophaeococcomyces mojavensis, and introducing the new genera and species Taxawa tesnikishii.</title>
        <authorList>
            <person name="Kurbessoian T."/>
            <person name="Stajich J.E."/>
        </authorList>
    </citation>
    <scope>NUCLEOTIDE SEQUENCE</scope>
    <source>
        <strain evidence="2">TK_41</strain>
    </source>
</reference>
<evidence type="ECO:0000313" key="2">
    <source>
        <dbReference type="EMBL" id="KAJ9608883.1"/>
    </source>
</evidence>
<gene>
    <name evidence="2" type="ORF">H2200_006654</name>
</gene>
<organism evidence="2 3">
    <name type="scientific">Cladophialophora chaetospira</name>
    <dbReference type="NCBI Taxonomy" id="386627"/>
    <lineage>
        <taxon>Eukaryota</taxon>
        <taxon>Fungi</taxon>
        <taxon>Dikarya</taxon>
        <taxon>Ascomycota</taxon>
        <taxon>Pezizomycotina</taxon>
        <taxon>Eurotiomycetes</taxon>
        <taxon>Chaetothyriomycetidae</taxon>
        <taxon>Chaetothyriales</taxon>
        <taxon>Herpotrichiellaceae</taxon>
        <taxon>Cladophialophora</taxon>
    </lineage>
</organism>
<dbReference type="Proteomes" id="UP001172673">
    <property type="component" value="Unassembled WGS sequence"/>
</dbReference>
<protein>
    <submittedName>
        <fullName evidence="2">Uncharacterized protein</fullName>
    </submittedName>
</protein>
<dbReference type="EMBL" id="JAPDRK010000009">
    <property type="protein sequence ID" value="KAJ9608883.1"/>
    <property type="molecule type" value="Genomic_DNA"/>
</dbReference>
<feature type="region of interest" description="Disordered" evidence="1">
    <location>
        <begin position="38"/>
        <end position="125"/>
    </location>
</feature>
<evidence type="ECO:0000313" key="3">
    <source>
        <dbReference type="Proteomes" id="UP001172673"/>
    </source>
</evidence>
<accession>A0AA38X8L7</accession>
<sequence>MSKDRNPTVYLFVNKDNTSASLSRSHGKDASAILSHVQSCRNQKNKQLHMFRVDDGTPDSVPKRSGPPTPQSPQAHTLPSKHSSPRSSPSIRSDISSPARRRSSTLSPPSSLASASPQPQSGEKPEVDELVDYFDMLYLTSKYRGESHPHSHDLYHQIVSAEDFGGFSRQTAGGTNGYAMLACTAAKMATEMPGRRDEFEIKATKYMQPSLQNLREQLANPQARTLTDRQILQEMLLHCVTNWYLGDLTAAQTHLTAMRCLTGCLDVSRTPDRKLMDIVNRCGVSIADSQREQQRARWNSGIRTQRPSIDRTLSRSV</sequence>
<dbReference type="AlphaFoldDB" id="A0AA38X8L7"/>
<feature type="compositionally biased region" description="Low complexity" evidence="1">
    <location>
        <begin position="80"/>
        <end position="121"/>
    </location>
</feature>
<proteinExistence type="predicted"/>
<evidence type="ECO:0000256" key="1">
    <source>
        <dbReference type="SAM" id="MobiDB-lite"/>
    </source>
</evidence>
<keyword evidence="3" id="KW-1185">Reference proteome</keyword>
<name>A0AA38X8L7_9EURO</name>
<comment type="caution">
    <text evidence="2">The sequence shown here is derived from an EMBL/GenBank/DDBJ whole genome shotgun (WGS) entry which is preliminary data.</text>
</comment>